<sequence>MAKNTQPLLITHNHDDTGSSSSGELRGGEVRRQRSCGDFLPIGGGGGGGGGGSSSSSGELRGSIARPGEARRRSCGDLLPIGGGGSGFPRGKPRHRKGGDEAAEGAVGYVSFEDVIGTAAFRDGIGRPPEAGISDPLVRTASRLYYAPQAPRLRHRRQRSPGPLGTRRGSAMHGLVKKYVHPFFSFIAGIFCCTVTSS</sequence>
<accession>A0A368RU19</accession>
<evidence type="ECO:0000313" key="2">
    <source>
        <dbReference type="EMBL" id="RCV33574.1"/>
    </source>
</evidence>
<reference evidence="2" key="2">
    <citation type="submission" date="2015-07" db="EMBL/GenBank/DDBJ databases">
        <authorList>
            <person name="Noorani M."/>
        </authorList>
    </citation>
    <scope>NUCLEOTIDE SEQUENCE</scope>
    <source>
        <strain evidence="2">Yugu1</strain>
    </source>
</reference>
<name>A0A368RU19_SETIT</name>
<dbReference type="EMBL" id="CM003534">
    <property type="protein sequence ID" value="RCV33574.1"/>
    <property type="molecule type" value="Genomic_DNA"/>
</dbReference>
<dbReference type="OrthoDB" id="693749at2759"/>
<proteinExistence type="predicted"/>
<feature type="compositionally biased region" description="Gly residues" evidence="1">
    <location>
        <begin position="42"/>
        <end position="53"/>
    </location>
</feature>
<feature type="region of interest" description="Disordered" evidence="1">
    <location>
        <begin position="1"/>
        <end position="102"/>
    </location>
</feature>
<reference evidence="2" key="1">
    <citation type="journal article" date="2012" name="Nat. Biotechnol.">
        <title>Reference genome sequence of the model plant Setaria.</title>
        <authorList>
            <person name="Bennetzen J.L."/>
            <person name="Schmutz J."/>
            <person name="Wang H."/>
            <person name="Percifield R."/>
            <person name="Hawkins J."/>
            <person name="Pontaroli A.C."/>
            <person name="Estep M."/>
            <person name="Feng L."/>
            <person name="Vaughn J.N."/>
            <person name="Grimwood J."/>
            <person name="Jenkins J."/>
            <person name="Barry K."/>
            <person name="Lindquist E."/>
            <person name="Hellsten U."/>
            <person name="Deshpande S."/>
            <person name="Wang X."/>
            <person name="Wu X."/>
            <person name="Mitros T."/>
            <person name="Triplett J."/>
            <person name="Yang X."/>
            <person name="Ye C.Y."/>
            <person name="Mauro-Herrera M."/>
            <person name="Wang L."/>
            <person name="Li P."/>
            <person name="Sharma M."/>
            <person name="Sharma R."/>
            <person name="Ronald P.C."/>
            <person name="Panaud O."/>
            <person name="Kellogg E.A."/>
            <person name="Brutnell T.P."/>
            <person name="Doust A.N."/>
            <person name="Tuskan G.A."/>
            <person name="Rokhsar D."/>
            <person name="Devos K.M."/>
        </authorList>
    </citation>
    <scope>NUCLEOTIDE SEQUENCE [LARGE SCALE GENOMIC DNA]</scope>
    <source>
        <strain evidence="2">Yugu1</strain>
    </source>
</reference>
<dbReference type="AlphaFoldDB" id="A0A368RU19"/>
<evidence type="ECO:0000256" key="1">
    <source>
        <dbReference type="SAM" id="MobiDB-lite"/>
    </source>
</evidence>
<protein>
    <submittedName>
        <fullName evidence="2">Uncharacterized protein</fullName>
    </submittedName>
</protein>
<organism evidence="2">
    <name type="scientific">Setaria italica</name>
    <name type="common">Foxtail millet</name>
    <name type="synonym">Panicum italicum</name>
    <dbReference type="NCBI Taxonomy" id="4555"/>
    <lineage>
        <taxon>Eukaryota</taxon>
        <taxon>Viridiplantae</taxon>
        <taxon>Streptophyta</taxon>
        <taxon>Embryophyta</taxon>
        <taxon>Tracheophyta</taxon>
        <taxon>Spermatophyta</taxon>
        <taxon>Magnoliopsida</taxon>
        <taxon>Liliopsida</taxon>
        <taxon>Poales</taxon>
        <taxon>Poaceae</taxon>
        <taxon>PACMAD clade</taxon>
        <taxon>Panicoideae</taxon>
        <taxon>Panicodae</taxon>
        <taxon>Paniceae</taxon>
        <taxon>Cenchrinae</taxon>
        <taxon>Setaria</taxon>
    </lineage>
</organism>
<gene>
    <name evidence="2" type="ORF">SETIT_7G093200v2</name>
</gene>